<dbReference type="AlphaFoldDB" id="A0A2S3UYH0"/>
<dbReference type="InterPro" id="IPR006311">
    <property type="entry name" value="TAT_signal"/>
</dbReference>
<evidence type="ECO:0008006" key="4">
    <source>
        <dbReference type="Google" id="ProtNLM"/>
    </source>
</evidence>
<feature type="signal peptide" evidence="1">
    <location>
        <begin position="1"/>
        <end position="21"/>
    </location>
</feature>
<evidence type="ECO:0000313" key="3">
    <source>
        <dbReference type="Proteomes" id="UP000236959"/>
    </source>
</evidence>
<name>A0A2S3UYH0_9HYPH</name>
<dbReference type="EMBL" id="PPCN01000002">
    <property type="protein sequence ID" value="POF32734.1"/>
    <property type="molecule type" value="Genomic_DNA"/>
</dbReference>
<feature type="chain" id="PRO_5015740120" description="DUF1513 domain-containing protein" evidence="1">
    <location>
        <begin position="22"/>
        <end position="387"/>
    </location>
</feature>
<sequence length="387" mass="40362">MTHAIKTVSRRSFLAAMGSLAAAPVFSGSTLAASLLNREAADGVPLFASAYRKADGEFGVGIVDDLGQILAQITLPGRGHGIAVAPEGSRFVAFARRPGTFAVVVRPFEDVQPELITSEPGRHFYGHGCFSADGRLLYAVENDFAAARGVVGIYDTSGSATRRIGEFETNGIGPHDVLLGPDYRTLIVANGGIETRPDMGREKLNLDTMAPSVVFIDSRSGDILAQHALDKELHQLSLRHMALDAEGRVWAGGQFEGPLDEVPPLVGVFSRDAAPKLTAIPEPVASGLQNYIGSVAANAGGEVIAASAPRGGQTLFWNASTGAYLGARSIPDGCGVAPIDQGSFLISDGNGALSLVSDPAAPAEILARPPGISWDNHLFNLAKIDAA</sequence>
<keyword evidence="1" id="KW-0732">Signal</keyword>
<dbReference type="PIRSF" id="PIRSF028101">
    <property type="entry name" value="UCP028101"/>
    <property type="match status" value="1"/>
</dbReference>
<reference evidence="2 3" key="1">
    <citation type="submission" date="2018-01" db="EMBL/GenBank/DDBJ databases">
        <title>Genomic Encyclopedia of Archaeal and Bacterial Type Strains, Phase II (KMG-II): from individual species to whole genera.</title>
        <authorList>
            <person name="Goeker M."/>
        </authorList>
    </citation>
    <scope>NUCLEOTIDE SEQUENCE [LARGE SCALE GENOMIC DNA]</scope>
    <source>
        <strain evidence="2 3">DSM 17023</strain>
    </source>
</reference>
<keyword evidence="3" id="KW-1185">Reference proteome</keyword>
<dbReference type="Gene3D" id="2.130.10.10">
    <property type="entry name" value="YVTN repeat-like/Quinoprotein amine dehydrogenase"/>
    <property type="match status" value="1"/>
</dbReference>
<dbReference type="Pfam" id="PF07433">
    <property type="entry name" value="DUF1513"/>
    <property type="match status" value="1"/>
</dbReference>
<dbReference type="Proteomes" id="UP000236959">
    <property type="component" value="Unassembled WGS sequence"/>
</dbReference>
<comment type="caution">
    <text evidence="2">The sequence shown here is derived from an EMBL/GenBank/DDBJ whole genome shotgun (WGS) entry which is preliminary data.</text>
</comment>
<dbReference type="InterPro" id="IPR015943">
    <property type="entry name" value="WD40/YVTN_repeat-like_dom_sf"/>
</dbReference>
<accession>A0A2S3UYH0</accession>
<dbReference type="RefSeq" id="WP_103221730.1">
    <property type="nucleotide sequence ID" value="NZ_PPCN01000002.1"/>
</dbReference>
<dbReference type="PROSITE" id="PS51318">
    <property type="entry name" value="TAT"/>
    <property type="match status" value="1"/>
</dbReference>
<dbReference type="OrthoDB" id="5624218at2"/>
<dbReference type="InterPro" id="IPR008311">
    <property type="entry name" value="UCP028101"/>
</dbReference>
<protein>
    <recommendedName>
        <fullName evidence="4">DUF1513 domain-containing protein</fullName>
    </recommendedName>
</protein>
<dbReference type="SUPFAM" id="SSF75011">
    <property type="entry name" value="3-carboxy-cis,cis-mucoante lactonizing enzyme"/>
    <property type="match status" value="1"/>
</dbReference>
<proteinExistence type="predicted"/>
<evidence type="ECO:0000256" key="1">
    <source>
        <dbReference type="SAM" id="SignalP"/>
    </source>
</evidence>
<organism evidence="2 3">
    <name type="scientific">Roseibium marinum</name>
    <dbReference type="NCBI Taxonomy" id="281252"/>
    <lineage>
        <taxon>Bacteria</taxon>
        <taxon>Pseudomonadati</taxon>
        <taxon>Pseudomonadota</taxon>
        <taxon>Alphaproteobacteria</taxon>
        <taxon>Hyphomicrobiales</taxon>
        <taxon>Stappiaceae</taxon>
        <taxon>Roseibium</taxon>
    </lineage>
</organism>
<gene>
    <name evidence="2" type="ORF">CLV41_102138</name>
</gene>
<evidence type="ECO:0000313" key="2">
    <source>
        <dbReference type="EMBL" id="POF32734.1"/>
    </source>
</evidence>